<dbReference type="GO" id="GO:0001525">
    <property type="term" value="P:angiogenesis"/>
    <property type="evidence" value="ECO:0007669"/>
    <property type="project" value="UniProtKB-KW"/>
</dbReference>
<dbReference type="InterPro" id="IPR018503">
    <property type="entry name" value="Tetraspanin_CS"/>
</dbReference>
<dbReference type="InterPro" id="IPR008952">
    <property type="entry name" value="Tetraspanin_EC2_sf"/>
</dbReference>
<feature type="transmembrane region" description="Helical" evidence="11">
    <location>
        <begin position="86"/>
        <end position="108"/>
    </location>
</feature>
<dbReference type="PANTHER" id="PTHR19282">
    <property type="entry name" value="TETRASPANIN"/>
    <property type="match status" value="1"/>
</dbReference>
<evidence type="ECO:0000256" key="10">
    <source>
        <dbReference type="ARBA" id="ARBA00040362"/>
    </source>
</evidence>
<feature type="transmembrane region" description="Helical" evidence="11">
    <location>
        <begin position="215"/>
        <end position="236"/>
    </location>
</feature>
<evidence type="ECO:0000256" key="4">
    <source>
        <dbReference type="ARBA" id="ARBA00022657"/>
    </source>
</evidence>
<evidence type="ECO:0000256" key="6">
    <source>
        <dbReference type="ARBA" id="ARBA00022989"/>
    </source>
</evidence>
<proteinExistence type="inferred from homology"/>
<dbReference type="EMBL" id="AZIM01001265">
    <property type="protein sequence ID" value="ETE67533.1"/>
    <property type="molecule type" value="Genomic_DNA"/>
</dbReference>
<dbReference type="Proteomes" id="UP000018936">
    <property type="component" value="Unassembled WGS sequence"/>
</dbReference>
<dbReference type="GO" id="GO:0005886">
    <property type="term" value="C:plasma membrane"/>
    <property type="evidence" value="ECO:0007669"/>
    <property type="project" value="UniProtKB-SubCell"/>
</dbReference>
<keyword evidence="5 11" id="KW-0812">Transmembrane</keyword>
<dbReference type="CDD" id="cd03157">
    <property type="entry name" value="TM4SF12_like_LEL"/>
    <property type="match status" value="1"/>
</dbReference>
<comment type="caution">
    <text evidence="12">The sequence shown here is derived from an EMBL/GenBank/DDBJ whole genome shotgun (WGS) entry which is preliminary data.</text>
</comment>
<evidence type="ECO:0000256" key="9">
    <source>
        <dbReference type="ARBA" id="ARBA00023288"/>
    </source>
</evidence>
<keyword evidence="4" id="KW-0037">Angiogenesis</keyword>
<keyword evidence="8" id="KW-0564">Palmitate</keyword>
<evidence type="ECO:0000256" key="11">
    <source>
        <dbReference type="SAM" id="Phobius"/>
    </source>
</evidence>
<gene>
    <name evidence="12" type="primary">Tspan12</name>
    <name evidence="12" type="ORF">L345_06683</name>
</gene>
<evidence type="ECO:0000256" key="3">
    <source>
        <dbReference type="ARBA" id="ARBA00022475"/>
    </source>
</evidence>
<dbReference type="FunFam" id="1.10.1450.10:FF:000009">
    <property type="entry name" value="Tetraspanin"/>
    <property type="match status" value="1"/>
</dbReference>
<evidence type="ECO:0000256" key="1">
    <source>
        <dbReference type="ARBA" id="ARBA00004651"/>
    </source>
</evidence>
<comment type="subcellular location">
    <subcellularLocation>
        <location evidence="1">Cell membrane</location>
        <topology evidence="1">Multi-pass membrane protein</topology>
    </subcellularLocation>
</comment>
<dbReference type="Pfam" id="PF00335">
    <property type="entry name" value="Tetraspanin"/>
    <property type="match status" value="2"/>
</dbReference>
<evidence type="ECO:0000256" key="2">
    <source>
        <dbReference type="ARBA" id="ARBA00006840"/>
    </source>
</evidence>
<dbReference type="PANTHER" id="PTHR19282:SF462">
    <property type="entry name" value="TETRASPANIN-12"/>
    <property type="match status" value="1"/>
</dbReference>
<dbReference type="Gene3D" id="1.10.1450.10">
    <property type="entry name" value="Tetraspanin"/>
    <property type="match status" value="1"/>
</dbReference>
<dbReference type="PRINTS" id="PR00259">
    <property type="entry name" value="TMFOUR"/>
</dbReference>
<feature type="transmembrane region" description="Helical" evidence="11">
    <location>
        <begin position="135"/>
        <end position="156"/>
    </location>
</feature>
<feature type="transmembrane region" description="Helical" evidence="11">
    <location>
        <begin position="346"/>
        <end position="371"/>
    </location>
</feature>
<evidence type="ECO:0000256" key="5">
    <source>
        <dbReference type="ARBA" id="ARBA00022692"/>
    </source>
</evidence>
<dbReference type="InterPro" id="IPR018499">
    <property type="entry name" value="Tetraspanin/Peripherin"/>
</dbReference>
<accession>V8P0W0</accession>
<evidence type="ECO:0000313" key="13">
    <source>
        <dbReference type="Proteomes" id="UP000018936"/>
    </source>
</evidence>
<evidence type="ECO:0000256" key="8">
    <source>
        <dbReference type="ARBA" id="ARBA00023139"/>
    </source>
</evidence>
<evidence type="ECO:0000256" key="7">
    <source>
        <dbReference type="ARBA" id="ARBA00023136"/>
    </source>
</evidence>
<sequence length="426" mass="48345">AFSPGRAGKRQAGKLLVLNGTACWDSTPVSEEDEACLRSPCGERDCEKSEKLRELKRGCSQSENGAFHQEEITMAREDSVKCLRCLLYALNLLFWLMSITVLCVSAWMRDYLNNVLTLTAETRVEEAVVSTYFPVVHPVMIAVCCFLIIIGMLGYCGTVKRNLLLLVWNLKAGEALLQMSGDGGRWSQAKEGEGRPSSLNITSVVSATLAKSAAAMYFGSLLVIFCIELACGVWTYEQEITDPVQWSDMVTLKARMINYGLPRYHWLTHAWNFFQREFKCCGVVYFTDWLEMTEMDWPPDSCCVREFPGCSKQAHHEDLSDLYQEGCDKKMYTFLRGTKQLQVLRFLGISIGVTQILAMILTITLVWALYYDRQDPRTDQMLSLKNDATQHLSCHSVELLKPSLTRILEHTTMANSFNTHFEMEEL</sequence>
<dbReference type="PROSITE" id="PS00421">
    <property type="entry name" value="TM4_1"/>
    <property type="match status" value="1"/>
</dbReference>
<keyword evidence="6 11" id="KW-1133">Transmembrane helix</keyword>
<dbReference type="SUPFAM" id="SSF48652">
    <property type="entry name" value="Tetraspanin"/>
    <property type="match status" value="1"/>
</dbReference>
<keyword evidence="3" id="KW-1003">Cell membrane</keyword>
<name>V8P0W0_OPHHA</name>
<comment type="similarity">
    <text evidence="2">Belongs to the tetraspanin (TM4SF) family.</text>
</comment>
<organism evidence="12 13">
    <name type="scientific">Ophiophagus hannah</name>
    <name type="common">King cobra</name>
    <name type="synonym">Naja hannah</name>
    <dbReference type="NCBI Taxonomy" id="8665"/>
    <lineage>
        <taxon>Eukaryota</taxon>
        <taxon>Metazoa</taxon>
        <taxon>Chordata</taxon>
        <taxon>Craniata</taxon>
        <taxon>Vertebrata</taxon>
        <taxon>Euteleostomi</taxon>
        <taxon>Lepidosauria</taxon>
        <taxon>Squamata</taxon>
        <taxon>Bifurcata</taxon>
        <taxon>Unidentata</taxon>
        <taxon>Episquamata</taxon>
        <taxon>Toxicofera</taxon>
        <taxon>Serpentes</taxon>
        <taxon>Colubroidea</taxon>
        <taxon>Elapidae</taxon>
        <taxon>Elapinae</taxon>
        <taxon>Ophiophagus</taxon>
    </lineage>
</organism>
<protein>
    <recommendedName>
        <fullName evidence="10">Tetraspanin-12</fullName>
    </recommendedName>
</protein>
<feature type="non-terminal residue" evidence="12">
    <location>
        <position position="1"/>
    </location>
</feature>
<keyword evidence="7 11" id="KW-0472">Membrane</keyword>
<reference evidence="12 13" key="1">
    <citation type="journal article" date="2013" name="Proc. Natl. Acad. Sci. U.S.A.">
        <title>The king cobra genome reveals dynamic gene evolution and adaptation in the snake venom system.</title>
        <authorList>
            <person name="Vonk F.J."/>
            <person name="Casewell N.R."/>
            <person name="Henkel C.V."/>
            <person name="Heimberg A.M."/>
            <person name="Jansen H.J."/>
            <person name="McCleary R.J."/>
            <person name="Kerkkamp H.M."/>
            <person name="Vos R.A."/>
            <person name="Guerreiro I."/>
            <person name="Calvete J.J."/>
            <person name="Wuster W."/>
            <person name="Woods A.E."/>
            <person name="Logan J.M."/>
            <person name="Harrison R.A."/>
            <person name="Castoe T.A."/>
            <person name="de Koning A.P."/>
            <person name="Pollock D.D."/>
            <person name="Yandell M."/>
            <person name="Calderon D."/>
            <person name="Renjifo C."/>
            <person name="Currier R.B."/>
            <person name="Salgado D."/>
            <person name="Pla D."/>
            <person name="Sanz L."/>
            <person name="Hyder A.S."/>
            <person name="Ribeiro J.M."/>
            <person name="Arntzen J.W."/>
            <person name="van den Thillart G.E."/>
            <person name="Boetzer M."/>
            <person name="Pirovano W."/>
            <person name="Dirks R.P."/>
            <person name="Spaink H.P."/>
            <person name="Duboule D."/>
            <person name="McGlinn E."/>
            <person name="Kini R.M."/>
            <person name="Richardson M.K."/>
        </authorList>
    </citation>
    <scope>NUCLEOTIDE SEQUENCE</scope>
    <source>
        <tissue evidence="12">Blood</tissue>
    </source>
</reference>
<dbReference type="AlphaFoldDB" id="V8P0W0"/>
<keyword evidence="9" id="KW-0449">Lipoprotein</keyword>
<keyword evidence="13" id="KW-1185">Reference proteome</keyword>
<evidence type="ECO:0000313" key="12">
    <source>
        <dbReference type="EMBL" id="ETE67533.1"/>
    </source>
</evidence>
<dbReference type="OrthoDB" id="8813994at2759"/>